<proteinExistence type="predicted"/>
<accession>A0ABQ8T868</accession>
<protein>
    <submittedName>
        <fullName evidence="1">Uncharacterized protein</fullName>
    </submittedName>
</protein>
<comment type="caution">
    <text evidence="1">The sequence shown here is derived from an EMBL/GenBank/DDBJ whole genome shotgun (WGS) entry which is preliminary data.</text>
</comment>
<dbReference type="Proteomes" id="UP001148838">
    <property type="component" value="Unassembled WGS sequence"/>
</dbReference>
<gene>
    <name evidence="1" type="ORF">ANN_04297</name>
</gene>
<sequence length="88" mass="9818">MAGLLTSVFLKSRCQRQIQLERSLTPVSKRVGVVGRKREKSTASHNVLVSRIFAAAELRNSALQYDGGWIELRGFDPESELESVWLSG</sequence>
<reference evidence="1 2" key="1">
    <citation type="journal article" date="2022" name="Allergy">
        <title>Genome assembly and annotation of Periplaneta americana reveal a comprehensive cockroach allergen profile.</title>
        <authorList>
            <person name="Wang L."/>
            <person name="Xiong Q."/>
            <person name="Saelim N."/>
            <person name="Wang L."/>
            <person name="Nong W."/>
            <person name="Wan A.T."/>
            <person name="Shi M."/>
            <person name="Liu X."/>
            <person name="Cao Q."/>
            <person name="Hui J.H.L."/>
            <person name="Sookrung N."/>
            <person name="Leung T.F."/>
            <person name="Tungtrongchitr A."/>
            <person name="Tsui S.K.W."/>
        </authorList>
    </citation>
    <scope>NUCLEOTIDE SEQUENCE [LARGE SCALE GENOMIC DNA]</scope>
    <source>
        <strain evidence="1">PWHHKU_190912</strain>
    </source>
</reference>
<organism evidence="1 2">
    <name type="scientific">Periplaneta americana</name>
    <name type="common">American cockroach</name>
    <name type="synonym">Blatta americana</name>
    <dbReference type="NCBI Taxonomy" id="6978"/>
    <lineage>
        <taxon>Eukaryota</taxon>
        <taxon>Metazoa</taxon>
        <taxon>Ecdysozoa</taxon>
        <taxon>Arthropoda</taxon>
        <taxon>Hexapoda</taxon>
        <taxon>Insecta</taxon>
        <taxon>Pterygota</taxon>
        <taxon>Neoptera</taxon>
        <taxon>Polyneoptera</taxon>
        <taxon>Dictyoptera</taxon>
        <taxon>Blattodea</taxon>
        <taxon>Blattoidea</taxon>
        <taxon>Blattidae</taxon>
        <taxon>Blattinae</taxon>
        <taxon>Periplaneta</taxon>
    </lineage>
</organism>
<evidence type="ECO:0000313" key="2">
    <source>
        <dbReference type="Proteomes" id="UP001148838"/>
    </source>
</evidence>
<dbReference type="EMBL" id="JAJSOF020000013">
    <property type="protein sequence ID" value="KAJ4442708.1"/>
    <property type="molecule type" value="Genomic_DNA"/>
</dbReference>
<keyword evidence="2" id="KW-1185">Reference proteome</keyword>
<evidence type="ECO:0000313" key="1">
    <source>
        <dbReference type="EMBL" id="KAJ4442708.1"/>
    </source>
</evidence>
<name>A0ABQ8T868_PERAM</name>